<proteinExistence type="predicted"/>
<accession>A0A934X6Q9</accession>
<dbReference type="AlphaFoldDB" id="A0A934X6Q9"/>
<name>A0A934X6Q9_9MICO</name>
<sequence length="365" mass="38584">MLARRAAQRQAPGTVVICHNDALAGDVYVNHGIVLQAMRNRGGAFARVLRNPLHPFTITRDLVRYRSRRIHRLVVNLTTVDEAALRSTYGSIGPQSVVIGNGVDLDVWSMPTDEERLAARGRLGLAPEDSMVLFVGHEFGRKGLPELIDAVAALPDAHLMVVGGTVDLIAAQERMPSAQAMGARLHFLGAQPDPRGAFIAADVFCLPSAYESYGLVVLEALACGVPVVGTRTGCLPDVVVDGVNGALVERTAADVRAGLERVLAGDRAAIRAASRAAAAAHLLVRGSAAVSRRVSRSRCRSPAVTEIVHVVRSDGFAGGESFVAQLARAQAQQGIGSPSSEANPPECAGCSVTLCRMLLRQRCPT</sequence>
<keyword evidence="2" id="KW-0808">Transferase</keyword>
<dbReference type="CDD" id="cd03801">
    <property type="entry name" value="GT4_PimA-like"/>
    <property type="match status" value="1"/>
</dbReference>
<dbReference type="InterPro" id="IPR001296">
    <property type="entry name" value="Glyco_trans_1"/>
</dbReference>
<dbReference type="Proteomes" id="UP000718281">
    <property type="component" value="Unassembled WGS sequence"/>
</dbReference>
<dbReference type="PANTHER" id="PTHR45947">
    <property type="entry name" value="SULFOQUINOVOSYL TRANSFERASE SQD2"/>
    <property type="match status" value="1"/>
</dbReference>
<evidence type="ECO:0000259" key="3">
    <source>
        <dbReference type="Pfam" id="PF00534"/>
    </source>
</evidence>
<dbReference type="InterPro" id="IPR050194">
    <property type="entry name" value="Glycosyltransferase_grp1"/>
</dbReference>
<dbReference type="EMBL" id="JADIXZ010000004">
    <property type="protein sequence ID" value="MBK6301134.1"/>
    <property type="molecule type" value="Genomic_DNA"/>
</dbReference>
<gene>
    <name evidence="4" type="ORF">IPF40_08800</name>
</gene>
<reference evidence="4 5" key="1">
    <citation type="submission" date="2020-10" db="EMBL/GenBank/DDBJ databases">
        <title>Connecting structure to function with the recovery of over 1000 high-quality activated sludge metagenome-assembled genomes encoding full-length rRNA genes using long-read sequencing.</title>
        <authorList>
            <person name="Singleton C.M."/>
            <person name="Petriglieri F."/>
            <person name="Kristensen J.M."/>
            <person name="Kirkegaard R.H."/>
            <person name="Michaelsen T.Y."/>
            <person name="Andersen M.H."/>
            <person name="Karst S.M."/>
            <person name="Dueholm M.S."/>
            <person name="Nielsen P.H."/>
            <person name="Albertsen M."/>
        </authorList>
    </citation>
    <scope>NUCLEOTIDE SEQUENCE [LARGE SCALE GENOMIC DNA]</scope>
    <source>
        <strain evidence="4">AalE_18-Q3-R2-46_BAT3C.188</strain>
    </source>
</reference>
<organism evidence="4 5">
    <name type="scientific">Candidatus Phosphoribacter hodrii</name>
    <dbReference type="NCBI Taxonomy" id="2953743"/>
    <lineage>
        <taxon>Bacteria</taxon>
        <taxon>Bacillati</taxon>
        <taxon>Actinomycetota</taxon>
        <taxon>Actinomycetes</taxon>
        <taxon>Micrococcales</taxon>
        <taxon>Dermatophilaceae</taxon>
        <taxon>Candidatus Phosphoribacter</taxon>
    </lineage>
</organism>
<evidence type="ECO:0000313" key="4">
    <source>
        <dbReference type="EMBL" id="MBK6301134.1"/>
    </source>
</evidence>
<comment type="caution">
    <text evidence="4">The sequence shown here is derived from an EMBL/GenBank/DDBJ whole genome shotgun (WGS) entry which is preliminary data.</text>
</comment>
<evidence type="ECO:0000256" key="1">
    <source>
        <dbReference type="ARBA" id="ARBA00021292"/>
    </source>
</evidence>
<dbReference type="Gene3D" id="3.40.50.2000">
    <property type="entry name" value="Glycogen Phosphorylase B"/>
    <property type="match status" value="2"/>
</dbReference>
<feature type="domain" description="Glycosyl transferase family 1" evidence="3">
    <location>
        <begin position="120"/>
        <end position="267"/>
    </location>
</feature>
<dbReference type="GO" id="GO:0016758">
    <property type="term" value="F:hexosyltransferase activity"/>
    <property type="evidence" value="ECO:0007669"/>
    <property type="project" value="TreeGrafter"/>
</dbReference>
<dbReference type="SUPFAM" id="SSF53756">
    <property type="entry name" value="UDP-Glycosyltransferase/glycogen phosphorylase"/>
    <property type="match status" value="1"/>
</dbReference>
<dbReference type="Pfam" id="PF00534">
    <property type="entry name" value="Glycos_transf_1"/>
    <property type="match status" value="1"/>
</dbReference>
<protein>
    <recommendedName>
        <fullName evidence="1">D-inositol 3-phosphate glycosyltransferase</fullName>
    </recommendedName>
</protein>
<evidence type="ECO:0000313" key="5">
    <source>
        <dbReference type="Proteomes" id="UP000718281"/>
    </source>
</evidence>
<dbReference type="PANTHER" id="PTHR45947:SF3">
    <property type="entry name" value="SULFOQUINOVOSYL TRANSFERASE SQD2"/>
    <property type="match status" value="1"/>
</dbReference>
<evidence type="ECO:0000256" key="2">
    <source>
        <dbReference type="ARBA" id="ARBA00022679"/>
    </source>
</evidence>